<dbReference type="OrthoDB" id="675543at2"/>
<reference evidence="2 3" key="1">
    <citation type="submission" date="2019-05" db="EMBL/GenBank/DDBJ databases">
        <title>Panacibacter sp. strain 17mud1-8 Genome sequencing and assembly.</title>
        <authorList>
            <person name="Chhetri G."/>
        </authorList>
    </citation>
    <scope>NUCLEOTIDE SEQUENCE [LARGE SCALE GENOMIC DNA]</scope>
    <source>
        <strain evidence="2 3">17mud1-8</strain>
    </source>
</reference>
<dbReference type="EMBL" id="SZQL01000004">
    <property type="protein sequence ID" value="TKK69855.1"/>
    <property type="molecule type" value="Genomic_DNA"/>
</dbReference>
<sequence>MKRVITKIDFTSDEDYFLFEEKSEVRHELINGNLYEMRGISIFHNNIVLQFILLFSGVLNKDNYFITFESYKVRTPDGNYFYPDVMVCEKDAKRYYAEKPVLIVEVLSESTRKFSLVDKFIQYQKLETLQYYLCVEPEQQMIIFYHKTEDGEWITDAFTQDNDTIDFKQLQLSFTLKDIYKPA</sequence>
<dbReference type="SUPFAM" id="SSF52980">
    <property type="entry name" value="Restriction endonuclease-like"/>
    <property type="match status" value="1"/>
</dbReference>
<keyword evidence="2" id="KW-0378">Hydrolase</keyword>
<organism evidence="2 3">
    <name type="scientific">Ilyomonas limi</name>
    <dbReference type="NCBI Taxonomy" id="2575867"/>
    <lineage>
        <taxon>Bacteria</taxon>
        <taxon>Pseudomonadati</taxon>
        <taxon>Bacteroidota</taxon>
        <taxon>Chitinophagia</taxon>
        <taxon>Chitinophagales</taxon>
        <taxon>Chitinophagaceae</taxon>
        <taxon>Ilyomonas</taxon>
    </lineage>
</organism>
<dbReference type="AlphaFoldDB" id="A0A4U3L445"/>
<evidence type="ECO:0000313" key="2">
    <source>
        <dbReference type="EMBL" id="TKK69855.1"/>
    </source>
</evidence>
<evidence type="ECO:0000259" key="1">
    <source>
        <dbReference type="Pfam" id="PF05685"/>
    </source>
</evidence>
<gene>
    <name evidence="2" type="ORF">FC093_07205</name>
</gene>
<dbReference type="Pfam" id="PF05685">
    <property type="entry name" value="Uma2"/>
    <property type="match status" value="1"/>
</dbReference>
<dbReference type="CDD" id="cd06260">
    <property type="entry name" value="DUF820-like"/>
    <property type="match status" value="1"/>
</dbReference>
<dbReference type="PANTHER" id="PTHR36558:SF1">
    <property type="entry name" value="RESTRICTION ENDONUCLEASE DOMAIN-CONTAINING PROTEIN-RELATED"/>
    <property type="match status" value="1"/>
</dbReference>
<dbReference type="Proteomes" id="UP000305848">
    <property type="component" value="Unassembled WGS sequence"/>
</dbReference>
<name>A0A4U3L445_9BACT</name>
<keyword evidence="2" id="KW-0255">Endonuclease</keyword>
<dbReference type="RefSeq" id="WP_137261077.1">
    <property type="nucleotide sequence ID" value="NZ_SZQL01000004.1"/>
</dbReference>
<comment type="caution">
    <text evidence="2">The sequence shown here is derived from an EMBL/GenBank/DDBJ whole genome shotgun (WGS) entry which is preliminary data.</text>
</comment>
<dbReference type="PANTHER" id="PTHR36558">
    <property type="entry name" value="GLR1098 PROTEIN"/>
    <property type="match status" value="1"/>
</dbReference>
<feature type="domain" description="Putative restriction endonuclease" evidence="1">
    <location>
        <begin position="14"/>
        <end position="170"/>
    </location>
</feature>
<dbReference type="GO" id="GO:0004519">
    <property type="term" value="F:endonuclease activity"/>
    <property type="evidence" value="ECO:0007669"/>
    <property type="project" value="UniProtKB-KW"/>
</dbReference>
<dbReference type="InterPro" id="IPR011335">
    <property type="entry name" value="Restrct_endonuc-II-like"/>
</dbReference>
<accession>A0A4U3L445</accession>
<keyword evidence="3" id="KW-1185">Reference proteome</keyword>
<dbReference type="InterPro" id="IPR008538">
    <property type="entry name" value="Uma2"/>
</dbReference>
<proteinExistence type="predicted"/>
<protein>
    <submittedName>
        <fullName evidence="2">Uma2 family endonuclease</fullName>
    </submittedName>
</protein>
<dbReference type="InterPro" id="IPR012296">
    <property type="entry name" value="Nuclease_put_TT1808"/>
</dbReference>
<dbReference type="Gene3D" id="3.90.1570.10">
    <property type="entry name" value="tt1808, chain A"/>
    <property type="match status" value="1"/>
</dbReference>
<keyword evidence="2" id="KW-0540">Nuclease</keyword>
<evidence type="ECO:0000313" key="3">
    <source>
        <dbReference type="Proteomes" id="UP000305848"/>
    </source>
</evidence>